<keyword evidence="1" id="KW-0175">Coiled coil</keyword>
<dbReference type="OMA" id="EFRLRWY"/>
<reference evidence="4" key="1">
    <citation type="submission" date="2011-07" db="EMBL/GenBank/DDBJ databases">
        <authorList>
            <consortium name="Caenorhabditis brenneri Sequencing and Analysis Consortium"/>
            <person name="Wilson R.K."/>
        </authorList>
    </citation>
    <scope>NUCLEOTIDE SEQUENCE [LARGE SCALE GENOMIC DNA]</scope>
    <source>
        <strain evidence="4">PB2801</strain>
    </source>
</reference>
<feature type="compositionally biased region" description="Low complexity" evidence="2">
    <location>
        <begin position="182"/>
        <end position="197"/>
    </location>
</feature>
<feature type="coiled-coil region" evidence="1">
    <location>
        <begin position="352"/>
        <end position="500"/>
    </location>
</feature>
<gene>
    <name evidence="3" type="primary">Cbn-sas-4</name>
    <name evidence="3" type="ORF">CAEBREN_21220</name>
</gene>
<sequence>MQPSENNEEDGGRKPTRPFLRKGEGTARFRMANNERRLQRESADYHKSPIESPAISLPRFTPSNGIPTSARTVDSGISNEDETRPPTTASLPMDNPSSSPLNHFDHQNMTTPSVIEEQDDSGRHVESEDHIERVSARQTFASREGTSSPVEPCSEVSTEAGDLRAHAERLRNLAPNVNSMKSYSTTPSSYASSMTPPKAQSTPKTFEEEETTFHPPPFEPSSYHQPISSLSSASLETPQARPFASNRANFAQNEAQTGISLLNNQPRRRVVPPSQQQAFSSSSQEQKENMNNDHIHDVSEHVYDQPLQGPGRHGKQLNEIEKRKKLEHNLKIQLRDAIAHLDYSSEEVWKTKKRLVEDFEKAKEKLSVARKDLEEEYRKKIESFQEDMKSEEERLQRERRELEREKKILQKGKGEREKELMTMNSTLREKLTNSETHNSKLRQDIRTLNDKLKKKDEEIEKITKDYNRSKSTCQTLEKRIKQLRNEKEKDEKEKELFAIAATNRKSPYPMALNQSLGTTTAITPSVVSTRNPSVSSLATNKKTNKGRTVSFADDPQEQSLEVLEDPIPSEPLMTLHETISTELGKCNLYKDALGETTRTYPTIASGILYEFQNGDFRWGNHPTSVLLEVLRPGDNATLISVKRREIRTELYGLDDGTYYTEVFDKTGRFVTKSIHEEVNKKINLGTPYSHRDNGARYVEYRTAFDDFELIEPEFRLRWYKGELMVCKIFKRPESNEKTLRFELNIVTGSVILETVEDQLKNGVSQKQTVFTWPHQKSITY</sequence>
<dbReference type="eggNOG" id="ENOG502SYI4">
    <property type="taxonomic scope" value="Eukaryota"/>
</dbReference>
<feature type="compositionally biased region" description="Polar residues" evidence="2">
    <location>
        <begin position="222"/>
        <end position="237"/>
    </location>
</feature>
<proteinExistence type="predicted"/>
<protein>
    <submittedName>
        <fullName evidence="3">CBN-SAS-4 protein</fullName>
    </submittedName>
</protein>
<feature type="compositionally biased region" description="Low complexity" evidence="2">
    <location>
        <begin position="274"/>
        <end position="284"/>
    </location>
</feature>
<evidence type="ECO:0000256" key="1">
    <source>
        <dbReference type="SAM" id="Coils"/>
    </source>
</evidence>
<dbReference type="GO" id="GO:0045185">
    <property type="term" value="P:maintenance of protein location"/>
    <property type="evidence" value="ECO:0007669"/>
    <property type="project" value="EnsemblMetazoa"/>
</dbReference>
<accession>G0N5J5</accession>
<keyword evidence="4" id="KW-1185">Reference proteome</keyword>
<dbReference type="GO" id="GO:0007099">
    <property type="term" value="P:centriole replication"/>
    <property type="evidence" value="ECO:0007669"/>
    <property type="project" value="EnsemblMetazoa"/>
</dbReference>
<evidence type="ECO:0000256" key="2">
    <source>
        <dbReference type="SAM" id="MobiDB-lite"/>
    </source>
</evidence>
<feature type="compositionally biased region" description="Polar residues" evidence="2">
    <location>
        <begin position="85"/>
        <end position="107"/>
    </location>
</feature>
<feature type="compositionally biased region" description="Basic and acidic residues" evidence="2">
    <location>
        <begin position="21"/>
        <end position="49"/>
    </location>
</feature>
<dbReference type="OrthoDB" id="5857768at2759"/>
<feature type="region of interest" description="Disordered" evidence="2">
    <location>
        <begin position="135"/>
        <end position="292"/>
    </location>
</feature>
<feature type="compositionally biased region" description="Basic and acidic residues" evidence="2">
    <location>
        <begin position="161"/>
        <end position="171"/>
    </location>
</feature>
<evidence type="ECO:0000313" key="3">
    <source>
        <dbReference type="EMBL" id="EGT53296.1"/>
    </source>
</evidence>
<feature type="compositionally biased region" description="Polar residues" evidence="2">
    <location>
        <begin position="246"/>
        <end position="265"/>
    </location>
</feature>
<dbReference type="STRING" id="135651.G0N5J5"/>
<name>G0N5J5_CAEBE</name>
<dbReference type="FunCoup" id="G0N5J5">
    <property type="interactions" value="359"/>
</dbReference>
<feature type="region of interest" description="Disordered" evidence="2">
    <location>
        <begin position="1"/>
        <end position="107"/>
    </location>
</feature>
<dbReference type="Proteomes" id="UP000008068">
    <property type="component" value="Unassembled WGS sequence"/>
</dbReference>
<feature type="compositionally biased region" description="Polar residues" evidence="2">
    <location>
        <begin position="136"/>
        <end position="149"/>
    </location>
</feature>
<dbReference type="AlphaFoldDB" id="G0N5J5"/>
<organism evidence="4">
    <name type="scientific">Caenorhabditis brenneri</name>
    <name type="common">Nematode worm</name>
    <dbReference type="NCBI Taxonomy" id="135651"/>
    <lineage>
        <taxon>Eukaryota</taxon>
        <taxon>Metazoa</taxon>
        <taxon>Ecdysozoa</taxon>
        <taxon>Nematoda</taxon>
        <taxon>Chromadorea</taxon>
        <taxon>Rhabditida</taxon>
        <taxon>Rhabditina</taxon>
        <taxon>Rhabditomorpha</taxon>
        <taxon>Rhabditoidea</taxon>
        <taxon>Rhabditidae</taxon>
        <taxon>Peloderinae</taxon>
        <taxon>Caenorhabditis</taxon>
    </lineage>
</organism>
<dbReference type="GO" id="GO:0005814">
    <property type="term" value="C:centriole"/>
    <property type="evidence" value="ECO:0007669"/>
    <property type="project" value="EnsemblMetazoa"/>
</dbReference>
<evidence type="ECO:0000313" key="4">
    <source>
        <dbReference type="Proteomes" id="UP000008068"/>
    </source>
</evidence>
<feature type="compositionally biased region" description="Polar residues" evidence="2">
    <location>
        <begin position="61"/>
        <end position="78"/>
    </location>
</feature>
<dbReference type="HOGENOM" id="CLU_018365_0_0_1"/>
<dbReference type="InParanoid" id="G0N5J5"/>
<dbReference type="EMBL" id="GL379840">
    <property type="protein sequence ID" value="EGT53296.1"/>
    <property type="molecule type" value="Genomic_DNA"/>
</dbReference>